<dbReference type="KEGG" id="fma:FMG_P0102"/>
<accession>B0S4G0</accession>
<feature type="domain" description="Transposase IS200-like" evidence="1">
    <location>
        <begin position="15"/>
        <end position="135"/>
    </location>
</feature>
<dbReference type="InterPro" id="IPR036515">
    <property type="entry name" value="Transposase_17_sf"/>
</dbReference>
<dbReference type="HOGENOM" id="CLU_101320_2_2_9"/>
<evidence type="ECO:0000313" key="3">
    <source>
        <dbReference type="Proteomes" id="UP000001319"/>
    </source>
</evidence>
<dbReference type="PANTHER" id="PTHR33360">
    <property type="entry name" value="TRANSPOSASE FOR INSERTION SEQUENCE ELEMENT IS200"/>
    <property type="match status" value="1"/>
</dbReference>
<dbReference type="GO" id="GO:0003677">
    <property type="term" value="F:DNA binding"/>
    <property type="evidence" value="ECO:0007669"/>
    <property type="project" value="InterPro"/>
</dbReference>
<protein>
    <recommendedName>
        <fullName evidence="1">Transposase IS200-like domain-containing protein</fullName>
    </recommendedName>
</protein>
<dbReference type="RefSeq" id="WP_012289914.1">
    <property type="nucleotide sequence ID" value="NC_010371.1"/>
</dbReference>
<dbReference type="eggNOG" id="COG1943">
    <property type="taxonomic scope" value="Bacteria"/>
</dbReference>
<dbReference type="SUPFAM" id="SSF143422">
    <property type="entry name" value="Transposase IS200-like"/>
    <property type="match status" value="1"/>
</dbReference>
<dbReference type="Pfam" id="PF01797">
    <property type="entry name" value="Y1_Tnp"/>
    <property type="match status" value="1"/>
</dbReference>
<name>B0S4G0_FINM2</name>
<dbReference type="AlphaFoldDB" id="B0S4G0"/>
<dbReference type="Gene3D" id="3.30.70.1290">
    <property type="entry name" value="Transposase IS200-like"/>
    <property type="match status" value="1"/>
</dbReference>
<dbReference type="Proteomes" id="UP000001319">
    <property type="component" value="Plasmid pFMC"/>
</dbReference>
<gene>
    <name evidence="2" type="ordered locus">FMG_P0102</name>
</gene>
<reference evidence="2 3" key="1">
    <citation type="journal article" date="2008" name="DNA Res.">
        <title>Complete genome sequence of Finegoldia magna, an anaerobic opportunistic pathogen.</title>
        <authorList>
            <person name="Goto T."/>
            <person name="Yamashita A."/>
            <person name="Hirakawa H."/>
            <person name="Matsutani M."/>
            <person name="Todo K."/>
            <person name="Ohshima K."/>
            <person name="Toh H."/>
            <person name="Miyamoto K."/>
            <person name="Kuhara S."/>
            <person name="Hattori M."/>
            <person name="Shimizu T."/>
            <person name="Akimoto S."/>
        </authorList>
    </citation>
    <scope>NUCLEOTIDE SEQUENCE [LARGE SCALE GENOMIC DNA]</scope>
    <source>
        <strain evidence="3">ATCC 29328 / DSM 20472 / WAL 2508</strain>
        <plasmid evidence="2 3">pFMC</plasmid>
    </source>
</reference>
<dbReference type="PANTHER" id="PTHR33360:SF2">
    <property type="entry name" value="TRANSPOSASE FOR INSERTION SEQUENCE ELEMENT IS200"/>
    <property type="match status" value="1"/>
</dbReference>
<keyword evidence="3" id="KW-1185">Reference proteome</keyword>
<dbReference type="GO" id="GO:0004803">
    <property type="term" value="F:transposase activity"/>
    <property type="evidence" value="ECO:0007669"/>
    <property type="project" value="InterPro"/>
</dbReference>
<evidence type="ECO:0000313" key="2">
    <source>
        <dbReference type="EMBL" id="BAG09151.1"/>
    </source>
</evidence>
<proteinExistence type="predicted"/>
<organism evidence="2 3">
    <name type="scientific">Finegoldia magna (strain ATCC 29328 / DSM 20472 / WAL 2508)</name>
    <name type="common">Peptostreptococcus magnus</name>
    <dbReference type="NCBI Taxonomy" id="334413"/>
    <lineage>
        <taxon>Bacteria</taxon>
        <taxon>Bacillati</taxon>
        <taxon>Bacillota</taxon>
        <taxon>Tissierellia</taxon>
        <taxon>Tissierellales</taxon>
        <taxon>Peptoniphilaceae</taxon>
        <taxon>Finegoldia</taxon>
    </lineage>
</organism>
<sequence>MKKTKQGYYKNRHASFLLQYHLVLVTKYRKPVLQNKVDEFIKDYTARYLNSNKCNVIEIESNLDHIHILFETPATINLTNLINGLKTVSARMARQRFKNELSQYYLKPYFWSRSYFIVTISERNAQMVKEYIKNQQD</sequence>
<dbReference type="SMART" id="SM01321">
    <property type="entry name" value="Y1_Tnp"/>
    <property type="match status" value="1"/>
</dbReference>
<geneLocation type="plasmid" evidence="2 3">
    <name>pFMC</name>
</geneLocation>
<dbReference type="GO" id="GO:0006313">
    <property type="term" value="P:DNA transposition"/>
    <property type="evidence" value="ECO:0007669"/>
    <property type="project" value="InterPro"/>
</dbReference>
<keyword evidence="2" id="KW-0614">Plasmid</keyword>
<dbReference type="NCBIfam" id="NF033573">
    <property type="entry name" value="transpos_IS200"/>
    <property type="match status" value="1"/>
</dbReference>
<evidence type="ECO:0000259" key="1">
    <source>
        <dbReference type="SMART" id="SM01321"/>
    </source>
</evidence>
<dbReference type="EMBL" id="AP008972">
    <property type="protein sequence ID" value="BAG09151.1"/>
    <property type="molecule type" value="Genomic_DNA"/>
</dbReference>
<dbReference type="InterPro" id="IPR002686">
    <property type="entry name" value="Transposase_17"/>
</dbReference>